<dbReference type="GO" id="GO:0001228">
    <property type="term" value="F:DNA-binding transcription activator activity, RNA polymerase II-specific"/>
    <property type="evidence" value="ECO:0007669"/>
    <property type="project" value="TreeGrafter"/>
</dbReference>
<dbReference type="PANTHER" id="PTHR10270:SF161">
    <property type="entry name" value="SEX-DETERMINING REGION Y PROTEIN"/>
    <property type="match status" value="1"/>
</dbReference>
<keyword evidence="2" id="KW-0804">Transcription</keyword>
<feature type="non-terminal residue" evidence="5">
    <location>
        <position position="73"/>
    </location>
</feature>
<dbReference type="OrthoDB" id="6247875at2759"/>
<dbReference type="GO" id="GO:0000978">
    <property type="term" value="F:RNA polymerase II cis-regulatory region sequence-specific DNA binding"/>
    <property type="evidence" value="ECO:0007669"/>
    <property type="project" value="TreeGrafter"/>
</dbReference>
<evidence type="ECO:0000259" key="4">
    <source>
        <dbReference type="PROSITE" id="PS50118"/>
    </source>
</evidence>
<keyword evidence="6" id="KW-1185">Reference proteome</keyword>
<dbReference type="InterPro" id="IPR009071">
    <property type="entry name" value="HMG_box_dom"/>
</dbReference>
<name>A0A1E3R002_9ASCO</name>
<dbReference type="AlphaFoldDB" id="A0A1E3R002"/>
<feature type="non-terminal residue" evidence="5">
    <location>
        <position position="1"/>
    </location>
</feature>
<dbReference type="InterPro" id="IPR050140">
    <property type="entry name" value="SRY-related_HMG-box_TF-like"/>
</dbReference>
<dbReference type="CDD" id="cd01389">
    <property type="entry name" value="HMG-box_ROX1-like"/>
    <property type="match status" value="1"/>
</dbReference>
<dbReference type="EMBL" id="KV454426">
    <property type="protein sequence ID" value="ODQ83228.1"/>
    <property type="molecule type" value="Genomic_DNA"/>
</dbReference>
<dbReference type="Proteomes" id="UP000094336">
    <property type="component" value="Unassembled WGS sequence"/>
</dbReference>
<dbReference type="PROSITE" id="PS50118">
    <property type="entry name" value="HMG_BOX_2"/>
    <property type="match status" value="1"/>
</dbReference>
<dbReference type="GO" id="GO:0000122">
    <property type="term" value="P:negative regulation of transcription by RNA polymerase II"/>
    <property type="evidence" value="ECO:0007669"/>
    <property type="project" value="TreeGrafter"/>
</dbReference>
<keyword evidence="1 3" id="KW-0238">DNA-binding</keyword>
<keyword evidence="3" id="KW-0539">Nucleus</keyword>
<dbReference type="InterPro" id="IPR036910">
    <property type="entry name" value="HMG_box_dom_sf"/>
</dbReference>
<protein>
    <recommendedName>
        <fullName evidence="4">HMG box domain-containing protein</fullName>
    </recommendedName>
</protein>
<dbReference type="GO" id="GO:0030154">
    <property type="term" value="P:cell differentiation"/>
    <property type="evidence" value="ECO:0007669"/>
    <property type="project" value="TreeGrafter"/>
</dbReference>
<sequence length="73" mass="8852">RPKNAFILFRQAKQLEVLIGSSSIIPNREVSRELGRRWRNLPFEEKQIWLKLAEEEKKAHNLKYPDYKYQPKK</sequence>
<feature type="DNA-binding region" description="HMG box" evidence="3">
    <location>
        <begin position="1"/>
        <end position="68"/>
    </location>
</feature>
<dbReference type="RefSeq" id="XP_018988556.1">
    <property type="nucleotide sequence ID" value="XM_019131266.1"/>
</dbReference>
<organism evidence="5 6">
    <name type="scientific">Babjeviella inositovora NRRL Y-12698</name>
    <dbReference type="NCBI Taxonomy" id="984486"/>
    <lineage>
        <taxon>Eukaryota</taxon>
        <taxon>Fungi</taxon>
        <taxon>Dikarya</taxon>
        <taxon>Ascomycota</taxon>
        <taxon>Saccharomycotina</taxon>
        <taxon>Pichiomycetes</taxon>
        <taxon>Serinales incertae sedis</taxon>
        <taxon>Babjeviella</taxon>
    </lineage>
</organism>
<evidence type="ECO:0000256" key="3">
    <source>
        <dbReference type="PROSITE-ProRule" id="PRU00267"/>
    </source>
</evidence>
<feature type="domain" description="HMG box" evidence="4">
    <location>
        <begin position="1"/>
        <end position="68"/>
    </location>
</feature>
<dbReference type="GO" id="GO:0005634">
    <property type="term" value="C:nucleus"/>
    <property type="evidence" value="ECO:0007669"/>
    <property type="project" value="UniProtKB-UniRule"/>
</dbReference>
<accession>A0A1E3R002</accession>
<dbReference type="SMART" id="SM00398">
    <property type="entry name" value="HMG"/>
    <property type="match status" value="1"/>
</dbReference>
<proteinExistence type="predicted"/>
<dbReference type="GeneID" id="30149119"/>
<evidence type="ECO:0000256" key="2">
    <source>
        <dbReference type="ARBA" id="ARBA00023163"/>
    </source>
</evidence>
<dbReference type="SUPFAM" id="SSF47095">
    <property type="entry name" value="HMG-box"/>
    <property type="match status" value="1"/>
</dbReference>
<evidence type="ECO:0000256" key="1">
    <source>
        <dbReference type="ARBA" id="ARBA00023125"/>
    </source>
</evidence>
<gene>
    <name evidence="5" type="ORF">BABINDRAFT_21495</name>
</gene>
<reference evidence="6" key="1">
    <citation type="submission" date="2016-05" db="EMBL/GenBank/DDBJ databases">
        <title>Comparative genomics of biotechnologically important yeasts.</title>
        <authorList>
            <consortium name="DOE Joint Genome Institute"/>
            <person name="Riley R."/>
            <person name="Haridas S."/>
            <person name="Wolfe K.H."/>
            <person name="Lopes M.R."/>
            <person name="Hittinger C.T."/>
            <person name="Goker M."/>
            <person name="Salamov A."/>
            <person name="Wisecaver J."/>
            <person name="Long T.M."/>
            <person name="Aerts A.L."/>
            <person name="Barry K."/>
            <person name="Choi C."/>
            <person name="Clum A."/>
            <person name="Coughlan A.Y."/>
            <person name="Deshpande S."/>
            <person name="Douglass A.P."/>
            <person name="Hanson S.J."/>
            <person name="Klenk H.-P."/>
            <person name="Labutti K."/>
            <person name="Lapidus A."/>
            <person name="Lindquist E."/>
            <person name="Lipzen A."/>
            <person name="Meier-Kolthoff J.P."/>
            <person name="Ohm R.A."/>
            <person name="Otillar R.P."/>
            <person name="Pangilinan J."/>
            <person name="Peng Y."/>
            <person name="Rokas A."/>
            <person name="Rosa C.A."/>
            <person name="Scheuner C."/>
            <person name="Sibirny A.A."/>
            <person name="Slot J.C."/>
            <person name="Stielow J.B."/>
            <person name="Sun H."/>
            <person name="Kurtzman C.P."/>
            <person name="Blackwell M."/>
            <person name="Grigoriev I.V."/>
            <person name="Jeffries T.W."/>
        </authorList>
    </citation>
    <scope>NUCLEOTIDE SEQUENCE [LARGE SCALE GENOMIC DNA]</scope>
    <source>
        <strain evidence="6">NRRL Y-12698</strain>
    </source>
</reference>
<dbReference type="STRING" id="984486.A0A1E3R002"/>
<dbReference type="Gene3D" id="1.10.30.10">
    <property type="entry name" value="High mobility group box domain"/>
    <property type="match status" value="1"/>
</dbReference>
<evidence type="ECO:0000313" key="5">
    <source>
        <dbReference type="EMBL" id="ODQ83228.1"/>
    </source>
</evidence>
<dbReference type="PANTHER" id="PTHR10270">
    <property type="entry name" value="SOX TRANSCRIPTION FACTOR"/>
    <property type="match status" value="1"/>
</dbReference>
<evidence type="ECO:0000313" key="6">
    <source>
        <dbReference type="Proteomes" id="UP000094336"/>
    </source>
</evidence>
<dbReference type="Pfam" id="PF00505">
    <property type="entry name" value="HMG_box"/>
    <property type="match status" value="1"/>
</dbReference>